<dbReference type="PANTHER" id="PTHR35011:SF2">
    <property type="entry name" value="2,3-DIKETO-L-GULONATE TRAP TRANSPORTER SMALL PERMEASE PROTEIN YIAM"/>
    <property type="match status" value="1"/>
</dbReference>
<dbReference type="EMBL" id="PDPS01000042">
    <property type="protein sequence ID" value="PID55850.1"/>
    <property type="molecule type" value="Genomic_DNA"/>
</dbReference>
<evidence type="ECO:0000256" key="3">
    <source>
        <dbReference type="ARBA" id="ARBA00022475"/>
    </source>
</evidence>
<comment type="similarity">
    <text evidence="8">Belongs to the TRAP transporter small permease family.</text>
</comment>
<accession>A0A2G6E1D2</accession>
<dbReference type="GO" id="GO:0022857">
    <property type="term" value="F:transmembrane transporter activity"/>
    <property type="evidence" value="ECO:0007669"/>
    <property type="project" value="TreeGrafter"/>
</dbReference>
<evidence type="ECO:0000256" key="1">
    <source>
        <dbReference type="ARBA" id="ARBA00004429"/>
    </source>
</evidence>
<evidence type="ECO:0000256" key="5">
    <source>
        <dbReference type="ARBA" id="ARBA00022692"/>
    </source>
</evidence>
<keyword evidence="2" id="KW-0813">Transport</keyword>
<evidence type="ECO:0000313" key="12">
    <source>
        <dbReference type="Proteomes" id="UP000229740"/>
    </source>
</evidence>
<evidence type="ECO:0000256" key="2">
    <source>
        <dbReference type="ARBA" id="ARBA00022448"/>
    </source>
</evidence>
<dbReference type="AlphaFoldDB" id="A0A2G6E1D2"/>
<protein>
    <recommendedName>
        <fullName evidence="10">Tripartite ATP-independent periplasmic transporters DctQ component domain-containing protein</fullName>
    </recommendedName>
</protein>
<dbReference type="GO" id="GO:0015740">
    <property type="term" value="P:C4-dicarboxylate transport"/>
    <property type="evidence" value="ECO:0007669"/>
    <property type="project" value="TreeGrafter"/>
</dbReference>
<keyword evidence="6 9" id="KW-1133">Transmembrane helix</keyword>
<dbReference type="PANTHER" id="PTHR35011">
    <property type="entry name" value="2,3-DIKETO-L-GULONATE TRAP TRANSPORTER SMALL PERMEASE PROTEIN YIAM"/>
    <property type="match status" value="1"/>
</dbReference>
<name>A0A2G6E1D2_9BACT</name>
<feature type="transmembrane region" description="Helical" evidence="9">
    <location>
        <begin position="51"/>
        <end position="67"/>
    </location>
</feature>
<feature type="transmembrane region" description="Helical" evidence="9">
    <location>
        <begin position="125"/>
        <end position="146"/>
    </location>
</feature>
<dbReference type="Proteomes" id="UP000229740">
    <property type="component" value="Unassembled WGS sequence"/>
</dbReference>
<dbReference type="InterPro" id="IPR007387">
    <property type="entry name" value="TRAP_DctQ"/>
</dbReference>
<evidence type="ECO:0000256" key="8">
    <source>
        <dbReference type="ARBA" id="ARBA00038436"/>
    </source>
</evidence>
<evidence type="ECO:0000256" key="6">
    <source>
        <dbReference type="ARBA" id="ARBA00022989"/>
    </source>
</evidence>
<evidence type="ECO:0000256" key="4">
    <source>
        <dbReference type="ARBA" id="ARBA00022519"/>
    </source>
</evidence>
<evidence type="ECO:0000256" key="9">
    <source>
        <dbReference type="SAM" id="Phobius"/>
    </source>
</evidence>
<comment type="caution">
    <text evidence="11">The sequence shown here is derived from an EMBL/GenBank/DDBJ whole genome shotgun (WGS) entry which is preliminary data.</text>
</comment>
<comment type="subcellular location">
    <subcellularLocation>
        <location evidence="1">Cell inner membrane</location>
        <topology evidence="1">Multi-pass membrane protein</topology>
    </subcellularLocation>
</comment>
<reference evidence="11 12" key="1">
    <citation type="submission" date="2017-10" db="EMBL/GenBank/DDBJ databases">
        <title>Novel microbial diversity and functional potential in the marine mammal oral microbiome.</title>
        <authorList>
            <person name="Dudek N.K."/>
            <person name="Sun C.L."/>
            <person name="Burstein D."/>
            <person name="Kantor R.S."/>
            <person name="Aliaga Goltsman D.S."/>
            <person name="Bik E.M."/>
            <person name="Thomas B.C."/>
            <person name="Banfield J.F."/>
            <person name="Relman D.A."/>
        </authorList>
    </citation>
    <scope>NUCLEOTIDE SEQUENCE [LARGE SCALE GENOMIC DNA]</scope>
    <source>
        <strain evidence="11">DOLZORAL124_49_17</strain>
    </source>
</reference>
<keyword evidence="5 9" id="KW-0812">Transmembrane</keyword>
<evidence type="ECO:0000259" key="10">
    <source>
        <dbReference type="Pfam" id="PF04290"/>
    </source>
</evidence>
<organism evidence="11 12">
    <name type="scientific">candidate division KSB3 bacterium</name>
    <dbReference type="NCBI Taxonomy" id="2044937"/>
    <lineage>
        <taxon>Bacteria</taxon>
        <taxon>candidate division KSB3</taxon>
    </lineage>
</organism>
<sequence length="161" mass="17888">MNMQHIVKIMNRVLDACVGGLLAVMLFVASAQVISRYILKSSLVWSEELTRLLYVWMIMLAAVRASHMRIEILVKHFGKKLQLAVETGCAVISAAILLFMVHGALFLATLTAGDTYTGLKLSVKYVFLALVCAGSLWSIAIIAHAAERAWGDLRKQEERPW</sequence>
<keyword evidence="4" id="KW-0997">Cell inner membrane</keyword>
<proteinExistence type="inferred from homology"/>
<dbReference type="InterPro" id="IPR055348">
    <property type="entry name" value="DctQ"/>
</dbReference>
<feature type="transmembrane region" description="Helical" evidence="9">
    <location>
        <begin position="88"/>
        <end position="113"/>
    </location>
</feature>
<dbReference type="Pfam" id="PF04290">
    <property type="entry name" value="DctQ"/>
    <property type="match status" value="1"/>
</dbReference>
<evidence type="ECO:0000256" key="7">
    <source>
        <dbReference type="ARBA" id="ARBA00023136"/>
    </source>
</evidence>
<dbReference type="GO" id="GO:0005886">
    <property type="term" value="C:plasma membrane"/>
    <property type="evidence" value="ECO:0007669"/>
    <property type="project" value="UniProtKB-SubCell"/>
</dbReference>
<feature type="domain" description="Tripartite ATP-independent periplasmic transporters DctQ component" evidence="10">
    <location>
        <begin position="25"/>
        <end position="148"/>
    </location>
</feature>
<evidence type="ECO:0000313" key="11">
    <source>
        <dbReference type="EMBL" id="PID55850.1"/>
    </source>
</evidence>
<gene>
    <name evidence="11" type="ORF">CSB45_14160</name>
</gene>
<keyword evidence="3" id="KW-1003">Cell membrane</keyword>
<keyword evidence="7 9" id="KW-0472">Membrane</keyword>